<dbReference type="PROSITE" id="PS51257">
    <property type="entry name" value="PROKAR_LIPOPROTEIN"/>
    <property type="match status" value="1"/>
</dbReference>
<dbReference type="Proteomes" id="UP001589887">
    <property type="component" value="Unassembled WGS sequence"/>
</dbReference>
<evidence type="ECO:0000256" key="2">
    <source>
        <dbReference type="SAM" id="SignalP"/>
    </source>
</evidence>
<feature type="signal peptide" evidence="2">
    <location>
        <begin position="1"/>
        <end position="20"/>
    </location>
</feature>
<evidence type="ECO:0000313" key="4">
    <source>
        <dbReference type="Proteomes" id="UP001589887"/>
    </source>
</evidence>
<gene>
    <name evidence="3" type="ORF">ACFH04_25635</name>
</gene>
<protein>
    <recommendedName>
        <fullName evidence="5">Lipoprotein</fullName>
    </recommendedName>
</protein>
<sequence>MSPLPRTATALLLLTVGAAATGCGPMSDSSEGSRPDMNMQQGAEQADGILQQTLGAIEPPLRWSHGPSTHSSCGDDPNAPENTGSVDRIIQIRTIVSEERRGSLLGVVERAWKARGYRITNVNTSKRFPAINASTPDHFQVEVSVGGEGQFFFSVTTPCFTTSDVADPTAQPNAAPREGEFPWRPDTHDAFWSVTS</sequence>
<comment type="caution">
    <text evidence="3">The sequence shown here is derived from an EMBL/GenBank/DDBJ whole genome shotgun (WGS) entry which is preliminary data.</text>
</comment>
<dbReference type="RefSeq" id="WP_394322058.1">
    <property type="nucleotide sequence ID" value="NZ_JBHMQV010000009.1"/>
</dbReference>
<evidence type="ECO:0000256" key="1">
    <source>
        <dbReference type="SAM" id="MobiDB-lite"/>
    </source>
</evidence>
<proteinExistence type="predicted"/>
<accession>A0ABV6TMT1</accession>
<feature type="region of interest" description="Disordered" evidence="1">
    <location>
        <begin position="59"/>
        <end position="86"/>
    </location>
</feature>
<dbReference type="EMBL" id="JBHMQV010000009">
    <property type="protein sequence ID" value="MFC0847074.1"/>
    <property type="molecule type" value="Genomic_DNA"/>
</dbReference>
<evidence type="ECO:0008006" key="5">
    <source>
        <dbReference type="Google" id="ProtNLM"/>
    </source>
</evidence>
<evidence type="ECO:0000313" key="3">
    <source>
        <dbReference type="EMBL" id="MFC0847074.1"/>
    </source>
</evidence>
<organism evidence="3 4">
    <name type="scientific">Streptomyces noboritoensis</name>
    <dbReference type="NCBI Taxonomy" id="67337"/>
    <lineage>
        <taxon>Bacteria</taxon>
        <taxon>Bacillati</taxon>
        <taxon>Actinomycetota</taxon>
        <taxon>Actinomycetes</taxon>
        <taxon>Kitasatosporales</taxon>
        <taxon>Streptomycetaceae</taxon>
        <taxon>Streptomyces</taxon>
    </lineage>
</organism>
<feature type="chain" id="PRO_5046162484" description="Lipoprotein" evidence="2">
    <location>
        <begin position="21"/>
        <end position="196"/>
    </location>
</feature>
<keyword evidence="2" id="KW-0732">Signal</keyword>
<keyword evidence="4" id="KW-1185">Reference proteome</keyword>
<reference evidence="3 4" key="1">
    <citation type="submission" date="2024-09" db="EMBL/GenBank/DDBJ databases">
        <authorList>
            <person name="Sun Q."/>
            <person name="Mori K."/>
        </authorList>
    </citation>
    <scope>NUCLEOTIDE SEQUENCE [LARGE SCALE GENOMIC DNA]</scope>
    <source>
        <strain evidence="3 4">JCM 4557</strain>
    </source>
</reference>
<name>A0ABV6TMT1_9ACTN</name>